<dbReference type="Gene3D" id="1.10.150.240">
    <property type="entry name" value="Putative phosphatase, domain 2"/>
    <property type="match status" value="1"/>
</dbReference>
<dbReference type="Pfam" id="PF00702">
    <property type="entry name" value="Hydrolase"/>
    <property type="match status" value="1"/>
</dbReference>
<dbReference type="EMBL" id="CAJFDH010000002">
    <property type="protein sequence ID" value="CAD5209991.1"/>
    <property type="molecule type" value="Genomic_DNA"/>
</dbReference>
<dbReference type="PRINTS" id="PR00413">
    <property type="entry name" value="HADHALOGNASE"/>
</dbReference>
<dbReference type="SUPFAM" id="SSF56784">
    <property type="entry name" value="HAD-like"/>
    <property type="match status" value="1"/>
</dbReference>
<evidence type="ECO:0000313" key="2">
    <source>
        <dbReference type="Proteomes" id="UP000614601"/>
    </source>
</evidence>
<keyword evidence="2" id="KW-1185">Reference proteome</keyword>
<dbReference type="EMBL" id="CAJFCW020000002">
    <property type="protein sequence ID" value="CAG9090513.1"/>
    <property type="molecule type" value="Genomic_DNA"/>
</dbReference>
<dbReference type="AlphaFoldDB" id="A0A811K256"/>
<dbReference type="InterPro" id="IPR023214">
    <property type="entry name" value="HAD_sf"/>
</dbReference>
<gene>
    <name evidence="1" type="ORF">BOKJ2_LOCUS2964</name>
</gene>
<sequence>MIIFQVFEVVYEVGRAVRRHFYPIEYKAVIFDLDQVVIRVDEHDELVDLMKLVSRDQYLSRIHVDYELGRLSFATFFNSLKAYFPGKTKNLTAEQVRQKTLGRRDPKMSVLIEKLRENGFKLGMLTNIGFRDETKDRTDTPSEASDQFDVIVESCREGIRKPNHRVYEITAFRLGVFSHECIYIDDLMRNCRGAELVGMKSFHLNNGNVSRLVEEIQRFLGISLS</sequence>
<protein>
    <submittedName>
        <fullName evidence="1">Uncharacterized protein</fullName>
    </submittedName>
</protein>
<name>A0A811K256_9BILA</name>
<proteinExistence type="predicted"/>
<dbReference type="SFLD" id="SFLDS00003">
    <property type="entry name" value="Haloacid_Dehalogenase"/>
    <property type="match status" value="1"/>
</dbReference>
<dbReference type="PANTHER" id="PTHR47829:SF1">
    <property type="entry name" value="HAD FAMILY PHOSPHATASE"/>
    <property type="match status" value="1"/>
</dbReference>
<dbReference type="Gene3D" id="3.40.50.1000">
    <property type="entry name" value="HAD superfamily/HAD-like"/>
    <property type="match status" value="1"/>
</dbReference>
<dbReference type="OrthoDB" id="408373at2759"/>
<dbReference type="PANTHER" id="PTHR47829">
    <property type="entry name" value="HYDROLASE, PUTATIVE (AFU_ORTHOLOGUE AFUA_1G12880)-RELATED"/>
    <property type="match status" value="1"/>
</dbReference>
<dbReference type="InterPro" id="IPR052898">
    <property type="entry name" value="ACAD10-like"/>
</dbReference>
<dbReference type="InterPro" id="IPR036412">
    <property type="entry name" value="HAD-like_sf"/>
</dbReference>
<dbReference type="Proteomes" id="UP000783686">
    <property type="component" value="Unassembled WGS sequence"/>
</dbReference>
<dbReference type="InterPro" id="IPR023198">
    <property type="entry name" value="PGP-like_dom2"/>
</dbReference>
<accession>A0A811K256</accession>
<evidence type="ECO:0000313" key="1">
    <source>
        <dbReference type="EMBL" id="CAD5209991.1"/>
    </source>
</evidence>
<organism evidence="1 2">
    <name type="scientific">Bursaphelenchus okinawaensis</name>
    <dbReference type="NCBI Taxonomy" id="465554"/>
    <lineage>
        <taxon>Eukaryota</taxon>
        <taxon>Metazoa</taxon>
        <taxon>Ecdysozoa</taxon>
        <taxon>Nematoda</taxon>
        <taxon>Chromadorea</taxon>
        <taxon>Rhabditida</taxon>
        <taxon>Tylenchina</taxon>
        <taxon>Tylenchomorpha</taxon>
        <taxon>Aphelenchoidea</taxon>
        <taxon>Aphelenchoididae</taxon>
        <taxon>Bursaphelenchus</taxon>
    </lineage>
</organism>
<dbReference type="Proteomes" id="UP000614601">
    <property type="component" value="Unassembled WGS sequence"/>
</dbReference>
<dbReference type="SFLD" id="SFLDG01129">
    <property type="entry name" value="C1.5:_HAD__Beta-PGM__Phosphata"/>
    <property type="match status" value="1"/>
</dbReference>
<comment type="caution">
    <text evidence="1">The sequence shown here is derived from an EMBL/GenBank/DDBJ whole genome shotgun (WGS) entry which is preliminary data.</text>
</comment>
<dbReference type="InterPro" id="IPR006439">
    <property type="entry name" value="HAD-SF_hydro_IA"/>
</dbReference>
<reference evidence="1" key="1">
    <citation type="submission" date="2020-09" db="EMBL/GenBank/DDBJ databases">
        <authorList>
            <person name="Kikuchi T."/>
        </authorList>
    </citation>
    <scope>NUCLEOTIDE SEQUENCE</scope>
    <source>
        <strain evidence="1">SH1</strain>
    </source>
</reference>